<protein>
    <submittedName>
        <fullName evidence="3">DUF4806 domain-containing protein</fullName>
    </submittedName>
</protein>
<sequence>MFFLRPTNPWYGGSVRRGSARSGVAAHFSLTPATRQLVLRCRAGVPMARGVRSAVALRRAQEVDCRSPRFSGLKTSEEVRVLGEVEATHWLIRVVTTAMGWGATGRGPVKEPVEPALARRSPARCRVARMPGIHLRDTLLEGRLSVELLRDAVEDCTREQVSQAEVAMRPEVPLSEGKLLLDLDTRASSRRRGTVPNEAGEGDSRSNNGQCKSTEAAGGEAAGSTESSADLRRESRELCGFSLDVRVQLNLWSRLRRLVNMIATVLDSENLRRRRSYVPSSSAHGPRGDGPASSGGNIVRIADLLNRVRMRAASSSSMTKFAEDRLRTHPCGPPFWTSTERSTSSEGVVTTGELLFLGVSRRQSPRLPALRFPGGGGGSKNSRETVSARLGDGLVNYDTVGRWESNNLRPDKVELFGRKRRLLALDNQAGCLLGHSRVGSLRALWFGQRPPLWIPPRPWELRTRAEVRSREGPAAPGASAALTHQTGRAGSTPCRMSALSAGSAVLSSHSGIILRRRQRQIERHRGFRCCEMSGWAAVQPALVAPAASDVSEVATRGGLSPYRPTASNRETPRLRARLGRTRGRTKGPSARYYTGPLREAGGLPPEPADWPHTLLRSEGGTCSSEPWPEVPEYAQVHFGGEPYPTWPKGHGWLPPPEPTSPCRRGPVDTKNATLKNIYLGYFDYAFTLVFTGGDAAEGSEVYMPNDNKVSAAVHSCIVDLGIILHPGSYCRDLWNILDATVVLCALFASSSSKSEAEGCLLVAVFTFLEHSGQ</sequence>
<name>A0A1I8JQ50_9PLAT</name>
<dbReference type="WBParaSite" id="snap_masked-unitig_31877-processed-gene-0.0-mRNA-1">
    <property type="protein sequence ID" value="snap_masked-unitig_31877-processed-gene-0.0-mRNA-1"/>
    <property type="gene ID" value="snap_masked-unitig_31877-processed-gene-0.0"/>
</dbReference>
<feature type="region of interest" description="Disordered" evidence="1">
    <location>
        <begin position="183"/>
        <end position="229"/>
    </location>
</feature>
<reference evidence="3" key="1">
    <citation type="submission" date="2016-11" db="UniProtKB">
        <authorList>
            <consortium name="WormBaseParasite"/>
        </authorList>
    </citation>
    <scope>IDENTIFICATION</scope>
</reference>
<dbReference type="AlphaFoldDB" id="A0A1I8JQ50"/>
<evidence type="ECO:0000313" key="3">
    <source>
        <dbReference type="WBParaSite" id="snap_masked-unitig_31877-processed-gene-0.0-mRNA-1"/>
    </source>
</evidence>
<accession>A0A1I8JQ50</accession>
<proteinExistence type="predicted"/>
<dbReference type="Proteomes" id="UP000095280">
    <property type="component" value="Unplaced"/>
</dbReference>
<evidence type="ECO:0000256" key="1">
    <source>
        <dbReference type="SAM" id="MobiDB-lite"/>
    </source>
</evidence>
<evidence type="ECO:0000313" key="2">
    <source>
        <dbReference type="Proteomes" id="UP000095280"/>
    </source>
</evidence>
<feature type="compositionally biased region" description="Low complexity" evidence="1">
    <location>
        <begin position="213"/>
        <end position="228"/>
    </location>
</feature>
<feature type="region of interest" description="Disordered" evidence="1">
    <location>
        <begin position="582"/>
        <end position="605"/>
    </location>
</feature>
<feature type="region of interest" description="Disordered" evidence="1">
    <location>
        <begin position="472"/>
        <end position="493"/>
    </location>
</feature>
<organism evidence="2 3">
    <name type="scientific">Macrostomum lignano</name>
    <dbReference type="NCBI Taxonomy" id="282301"/>
    <lineage>
        <taxon>Eukaryota</taxon>
        <taxon>Metazoa</taxon>
        <taxon>Spiralia</taxon>
        <taxon>Lophotrochozoa</taxon>
        <taxon>Platyhelminthes</taxon>
        <taxon>Rhabditophora</taxon>
        <taxon>Macrostomorpha</taxon>
        <taxon>Macrostomida</taxon>
        <taxon>Macrostomidae</taxon>
        <taxon>Macrostomum</taxon>
    </lineage>
</organism>
<keyword evidence="2" id="KW-1185">Reference proteome</keyword>